<sequence>MRTYVRTVLVIFAALQLVLGVWLTFLPESFYDNVPTVDWDPPFSEHAFRDFGSASLGLAIVLAAAAIRPERYLAGVALLAYVAFALPHMVLHLSHLQHGEVGWSIVLGVVVTLMFVLPASALLGVRKLT</sequence>
<reference evidence="2 3" key="1">
    <citation type="journal article" date="2015" name="Stand. Genomic Sci.">
        <title>Genomic Encyclopedia of Bacterial and Archaeal Type Strains, Phase III: the genomes of soil and plant-associated and newly described type strains.</title>
        <authorList>
            <person name="Whitman W.B."/>
            <person name="Woyke T."/>
            <person name="Klenk H.P."/>
            <person name="Zhou Y."/>
            <person name="Lilburn T.G."/>
            <person name="Beck B.J."/>
            <person name="De Vos P."/>
            <person name="Vandamme P."/>
            <person name="Eisen J.A."/>
            <person name="Garrity G."/>
            <person name="Hugenholtz P."/>
            <person name="Kyrpides N.C."/>
        </authorList>
    </citation>
    <scope>NUCLEOTIDE SEQUENCE [LARGE SCALE GENOMIC DNA]</scope>
    <source>
        <strain evidence="2 3">VKM Ac-2540</strain>
    </source>
</reference>
<organism evidence="2 3">
    <name type="scientific">Kribbella rubisoli</name>
    <dbReference type="NCBI Taxonomy" id="3075929"/>
    <lineage>
        <taxon>Bacteria</taxon>
        <taxon>Bacillati</taxon>
        <taxon>Actinomycetota</taxon>
        <taxon>Actinomycetes</taxon>
        <taxon>Propionibacteriales</taxon>
        <taxon>Kribbellaceae</taxon>
        <taxon>Kribbella</taxon>
    </lineage>
</organism>
<dbReference type="EMBL" id="SHKR01000019">
    <property type="protein sequence ID" value="RZU01290.1"/>
    <property type="molecule type" value="Genomic_DNA"/>
</dbReference>
<feature type="transmembrane region" description="Helical" evidence="1">
    <location>
        <begin position="46"/>
        <end position="65"/>
    </location>
</feature>
<proteinExistence type="predicted"/>
<accession>A0A4Q7VX59</accession>
<keyword evidence="1" id="KW-0812">Transmembrane</keyword>
<dbReference type="AlphaFoldDB" id="A0A4Q7VX59"/>
<dbReference type="OrthoDB" id="74134at2"/>
<keyword evidence="1" id="KW-1133">Transmembrane helix</keyword>
<gene>
    <name evidence="2" type="ORF">EV645_8120</name>
</gene>
<evidence type="ECO:0000256" key="1">
    <source>
        <dbReference type="SAM" id="Phobius"/>
    </source>
</evidence>
<keyword evidence="3" id="KW-1185">Reference proteome</keyword>
<evidence type="ECO:0000313" key="3">
    <source>
        <dbReference type="Proteomes" id="UP000292027"/>
    </source>
</evidence>
<comment type="caution">
    <text evidence="2">The sequence shown here is derived from an EMBL/GenBank/DDBJ whole genome shotgun (WGS) entry which is preliminary data.</text>
</comment>
<keyword evidence="1" id="KW-0472">Membrane</keyword>
<name>A0A4Q7VX59_9ACTN</name>
<protein>
    <submittedName>
        <fullName evidence="2">Uncharacterized protein DUF4345</fullName>
    </submittedName>
</protein>
<dbReference type="Proteomes" id="UP000292027">
    <property type="component" value="Unassembled WGS sequence"/>
</dbReference>
<evidence type="ECO:0000313" key="2">
    <source>
        <dbReference type="EMBL" id="RZU01290.1"/>
    </source>
</evidence>
<dbReference type="InterPro" id="IPR025597">
    <property type="entry name" value="DUF4345"/>
</dbReference>
<dbReference type="Pfam" id="PF14248">
    <property type="entry name" value="DUF4345"/>
    <property type="match status" value="1"/>
</dbReference>
<feature type="transmembrane region" description="Helical" evidence="1">
    <location>
        <begin position="72"/>
        <end position="91"/>
    </location>
</feature>
<feature type="transmembrane region" description="Helical" evidence="1">
    <location>
        <begin position="103"/>
        <end position="125"/>
    </location>
</feature>
<feature type="transmembrane region" description="Helical" evidence="1">
    <location>
        <begin position="7"/>
        <end position="26"/>
    </location>
</feature>
<dbReference type="RefSeq" id="WP_130450329.1">
    <property type="nucleotide sequence ID" value="NZ_SHKR01000019.1"/>
</dbReference>